<reference evidence="1 2" key="1">
    <citation type="submission" date="2020-06" db="EMBL/GenBank/DDBJ databases">
        <title>Bacteriophages application to control Proteus mirabilis infection.</title>
        <authorList>
            <person name="Connerton I.F."/>
        </authorList>
    </citation>
    <scope>NUCLEOTIDE SEQUENCE [LARGE SCALE GENOMIC DNA]</scope>
</reference>
<organism evidence="1 2">
    <name type="scientific">Proteus phage 7</name>
    <dbReference type="NCBI Taxonomy" id="2767546"/>
    <lineage>
        <taxon>Viruses</taxon>
        <taxon>Duplodnaviria</taxon>
        <taxon>Heunggongvirae</taxon>
        <taxon>Uroviricota</taxon>
        <taxon>Caudoviricetes</taxon>
        <taxon>Chimalliviridae</taxon>
        <taxon>Seoulvirus</taxon>
        <taxon>Seoulvirus SPN3US</taxon>
    </lineage>
</organism>
<dbReference type="EMBL" id="MT679221">
    <property type="protein sequence ID" value="QNN97499.1"/>
    <property type="molecule type" value="Genomic_DNA"/>
</dbReference>
<sequence>MDIVLEKSKLSAPMFDGAGFMVRAHRDMSWATSFGGDADVPVDLYMSRDAVEAVLQWVRMWELHLRGDETVKTVSEILTINDIKFVLYPMSDYAYTRLKDMDPIQAAKIFDTVRQNFTTGFAEREPLWECKTHPLGGYVAESYNVPGRFMQFSYENDTVRYNYQYMNCPAPVPYVSDDLTMVRIAESLLSVADTQTYPRSGYVLELKLGFGELKLGDLNRDQLREIAQRLIP</sequence>
<evidence type="ECO:0000313" key="2">
    <source>
        <dbReference type="Proteomes" id="UP000516029"/>
    </source>
</evidence>
<name>A0A7G9UTZ4_9CAUD</name>
<protein>
    <submittedName>
        <fullName evidence="1">Uncharacterized protein</fullName>
    </submittedName>
</protein>
<accession>A0A7G9UTZ4</accession>
<proteinExistence type="predicted"/>
<evidence type="ECO:0000313" key="1">
    <source>
        <dbReference type="EMBL" id="QNN97499.1"/>
    </source>
</evidence>
<dbReference type="Proteomes" id="UP000516029">
    <property type="component" value="Segment"/>
</dbReference>